<comment type="caution">
    <text evidence="8">The sequence shown here is derived from an EMBL/GenBank/DDBJ whole genome shotgun (WGS) entry which is preliminary data.</text>
</comment>
<protein>
    <submittedName>
        <fullName evidence="8">MFS transporter</fullName>
    </submittedName>
</protein>
<dbReference type="EMBL" id="RBNH01000008">
    <property type="protein sequence ID" value="RKO23737.1"/>
    <property type="molecule type" value="Genomic_DNA"/>
</dbReference>
<comment type="subcellular location">
    <subcellularLocation>
        <location evidence="1">Cell membrane</location>
        <topology evidence="1">Multi-pass membrane protein</topology>
    </subcellularLocation>
</comment>
<feature type="transmembrane region" description="Helical" evidence="6">
    <location>
        <begin position="249"/>
        <end position="269"/>
    </location>
</feature>
<dbReference type="InterPro" id="IPR050382">
    <property type="entry name" value="MFS_Na/Anion_cotransporter"/>
</dbReference>
<evidence type="ECO:0000313" key="8">
    <source>
        <dbReference type="EMBL" id="RKO23737.1"/>
    </source>
</evidence>
<dbReference type="Gene3D" id="1.20.1250.20">
    <property type="entry name" value="MFS general substrate transporter like domains"/>
    <property type="match status" value="2"/>
</dbReference>
<gene>
    <name evidence="8" type="ORF">D7Z96_10640</name>
</gene>
<dbReference type="SUPFAM" id="SSF103473">
    <property type="entry name" value="MFS general substrate transporter"/>
    <property type="match status" value="1"/>
</dbReference>
<feature type="transmembrane region" description="Helical" evidence="6">
    <location>
        <begin position="188"/>
        <end position="207"/>
    </location>
</feature>
<dbReference type="InterPro" id="IPR011701">
    <property type="entry name" value="MFS"/>
</dbReference>
<dbReference type="InterPro" id="IPR036259">
    <property type="entry name" value="MFS_trans_sf"/>
</dbReference>
<feature type="transmembrane region" description="Helical" evidence="6">
    <location>
        <begin position="383"/>
        <end position="405"/>
    </location>
</feature>
<dbReference type="Pfam" id="PF07690">
    <property type="entry name" value="MFS_1"/>
    <property type="match status" value="1"/>
</dbReference>
<evidence type="ECO:0000256" key="3">
    <source>
        <dbReference type="ARBA" id="ARBA00022989"/>
    </source>
</evidence>
<evidence type="ECO:0000256" key="2">
    <source>
        <dbReference type="ARBA" id="ARBA00022692"/>
    </source>
</evidence>
<keyword evidence="3 6" id="KW-1133">Transmembrane helix</keyword>
<organism evidence="8 9">
    <name type="scientific">Pseudarthrobacter phenanthrenivorans</name>
    <name type="common">Arthrobacter phenanthrenivorans</name>
    <dbReference type="NCBI Taxonomy" id="361575"/>
    <lineage>
        <taxon>Bacteria</taxon>
        <taxon>Bacillati</taxon>
        <taxon>Actinomycetota</taxon>
        <taxon>Actinomycetes</taxon>
        <taxon>Micrococcales</taxon>
        <taxon>Micrococcaceae</taxon>
        <taxon>Pseudarthrobacter</taxon>
    </lineage>
</organism>
<reference evidence="8 9" key="1">
    <citation type="submission" date="2018-10" db="EMBL/GenBank/DDBJ databases">
        <title>Genome-guide identification and characterization of bacteria that degrade polycyclic aromatic hydrocarbons and resist hexavalent chromium simultaneously.</title>
        <authorList>
            <person name="Feng H."/>
        </authorList>
    </citation>
    <scope>NUCLEOTIDE SEQUENCE [LARGE SCALE GENOMIC DNA]</scope>
    <source>
        <strain evidence="8 9">J015</strain>
    </source>
</reference>
<dbReference type="GO" id="GO:0005886">
    <property type="term" value="C:plasma membrane"/>
    <property type="evidence" value="ECO:0007669"/>
    <property type="project" value="UniProtKB-SubCell"/>
</dbReference>
<feature type="transmembrane region" description="Helical" evidence="6">
    <location>
        <begin position="417"/>
        <end position="437"/>
    </location>
</feature>
<feature type="transmembrane region" description="Helical" evidence="6">
    <location>
        <begin position="322"/>
        <end position="343"/>
    </location>
</feature>
<feature type="compositionally biased region" description="Low complexity" evidence="5">
    <location>
        <begin position="450"/>
        <end position="469"/>
    </location>
</feature>
<dbReference type="Proteomes" id="UP000273159">
    <property type="component" value="Unassembled WGS sequence"/>
</dbReference>
<dbReference type="RefSeq" id="WP_120692484.1">
    <property type="nucleotide sequence ID" value="NZ_RBNH01000008.1"/>
</dbReference>
<dbReference type="PANTHER" id="PTHR11662">
    <property type="entry name" value="SOLUTE CARRIER FAMILY 17"/>
    <property type="match status" value="1"/>
</dbReference>
<feature type="region of interest" description="Disordered" evidence="5">
    <location>
        <begin position="449"/>
        <end position="481"/>
    </location>
</feature>
<evidence type="ECO:0000256" key="1">
    <source>
        <dbReference type="ARBA" id="ARBA00004651"/>
    </source>
</evidence>
<proteinExistence type="predicted"/>
<dbReference type="PROSITE" id="PS50850">
    <property type="entry name" value="MFS"/>
    <property type="match status" value="1"/>
</dbReference>
<dbReference type="PANTHER" id="PTHR11662:SF450">
    <property type="entry name" value="BLR1003 PROTEIN"/>
    <property type="match status" value="1"/>
</dbReference>
<dbReference type="InterPro" id="IPR020846">
    <property type="entry name" value="MFS_dom"/>
</dbReference>
<evidence type="ECO:0000313" key="9">
    <source>
        <dbReference type="Proteomes" id="UP000273159"/>
    </source>
</evidence>
<feature type="transmembrane region" description="Helical" evidence="6">
    <location>
        <begin position="159"/>
        <end position="182"/>
    </location>
</feature>
<reference evidence="9" key="2">
    <citation type="submission" date="2018-10" db="EMBL/GenBank/DDBJ databases">
        <authorList>
            <person name="Wang Y."/>
            <person name="Wang J."/>
            <person name="Yang X."/>
            <person name="Wang Z."/>
            <person name="Huang Y."/>
        </authorList>
    </citation>
    <scope>NUCLEOTIDE SEQUENCE [LARGE SCALE GENOMIC DNA]</scope>
    <source>
        <strain evidence="9">J015</strain>
    </source>
</reference>
<evidence type="ECO:0000256" key="5">
    <source>
        <dbReference type="SAM" id="MobiDB-lite"/>
    </source>
</evidence>
<feature type="transmembrane region" description="Helical" evidence="6">
    <location>
        <begin position="349"/>
        <end position="371"/>
    </location>
</feature>
<feature type="domain" description="Major facilitator superfamily (MFS) profile" evidence="7">
    <location>
        <begin position="34"/>
        <end position="441"/>
    </location>
</feature>
<evidence type="ECO:0000259" key="7">
    <source>
        <dbReference type="PROSITE" id="PS50850"/>
    </source>
</evidence>
<accession>A0A3B0FZI5</accession>
<feature type="transmembrane region" description="Helical" evidence="6">
    <location>
        <begin position="99"/>
        <end position="119"/>
    </location>
</feature>
<dbReference type="AlphaFoldDB" id="A0A3B0FZI5"/>
<dbReference type="GO" id="GO:0022857">
    <property type="term" value="F:transmembrane transporter activity"/>
    <property type="evidence" value="ECO:0007669"/>
    <property type="project" value="InterPro"/>
</dbReference>
<feature type="transmembrane region" description="Helical" evidence="6">
    <location>
        <begin position="289"/>
        <end position="310"/>
    </location>
</feature>
<sequence length="481" mass="50199">MSETPLTGVAPGAAASRDPRTWSRAKRNRYGWFMTFSLLFLMMLSWADKAVLGIAAVPLMKELGITPEQFGLVGSAMFLTFGVAQIVAAPIANKVSSKWILLVLCLLWSVAQVPILLFASLPALWASRLLLGAGEGPLAPVLMHGIYKWFPEKKGATPAALASSGVTLGIVAFAPVLAWVIGQFGWQTAFALLAIVGLVWSVFWVIAGKEGPYTSRKAEQEMDGVAAADTPVLTEAKVRYWRTILSPSWIFAVLASFFGYWTFTLAMSWGPAYFQNVLGFSGQQSGAMIALPAAWGTIATVGLSALTQRLHLSGVPTRKARGWVLGGAGAFAGACLVGATLTLSPVLSIVLMVFGFGTAPALFAITYLVVAELTTISQRGANLSIANAVLTTGGVFAPAVSGFLIGGAATPAEGYRAAFALAGGLLLTFGLLALVFVNQQRDRRRLGLDAPAVPSPAATSPSGSPTAAVIGSGSMEAGSRA</sequence>
<keyword evidence="4 6" id="KW-0472">Membrane</keyword>
<evidence type="ECO:0000256" key="6">
    <source>
        <dbReference type="SAM" id="Phobius"/>
    </source>
</evidence>
<evidence type="ECO:0000256" key="4">
    <source>
        <dbReference type="ARBA" id="ARBA00023136"/>
    </source>
</evidence>
<feature type="transmembrane region" description="Helical" evidence="6">
    <location>
        <begin position="70"/>
        <end position="92"/>
    </location>
</feature>
<keyword evidence="2 6" id="KW-0812">Transmembrane</keyword>
<feature type="transmembrane region" description="Helical" evidence="6">
    <location>
        <begin position="125"/>
        <end position="147"/>
    </location>
</feature>
<name>A0A3B0FZI5_PSEPS</name>
<feature type="transmembrane region" description="Helical" evidence="6">
    <location>
        <begin position="30"/>
        <end position="47"/>
    </location>
</feature>